<evidence type="ECO:0000256" key="1">
    <source>
        <dbReference type="SAM" id="MobiDB-lite"/>
    </source>
</evidence>
<accession>A0A6G1MP27</accession>
<comment type="caution">
    <text evidence="2">The sequence shown here is derived from an EMBL/GenBank/DDBJ whole genome shotgun (WGS) entry which is preliminary data.</text>
</comment>
<dbReference type="AlphaFoldDB" id="A0A6G1MP27"/>
<proteinExistence type="predicted"/>
<protein>
    <submittedName>
        <fullName evidence="2">Uncharacterized protein</fullName>
    </submittedName>
</protein>
<name>A0A6G1MP27_ORBOL</name>
<evidence type="ECO:0000313" key="2">
    <source>
        <dbReference type="EMBL" id="KAF3231943.1"/>
    </source>
</evidence>
<feature type="region of interest" description="Disordered" evidence="1">
    <location>
        <begin position="114"/>
        <end position="208"/>
    </location>
</feature>
<dbReference type="Proteomes" id="UP000483672">
    <property type="component" value="Unassembled WGS sequence"/>
</dbReference>
<organism evidence="2 3">
    <name type="scientific">Orbilia oligospora</name>
    <name type="common">Nematode-trapping fungus</name>
    <name type="synonym">Arthrobotrys oligospora</name>
    <dbReference type="NCBI Taxonomy" id="2813651"/>
    <lineage>
        <taxon>Eukaryota</taxon>
        <taxon>Fungi</taxon>
        <taxon>Dikarya</taxon>
        <taxon>Ascomycota</taxon>
        <taxon>Pezizomycotina</taxon>
        <taxon>Orbiliomycetes</taxon>
        <taxon>Orbiliales</taxon>
        <taxon>Orbiliaceae</taxon>
        <taxon>Orbilia</taxon>
    </lineage>
</organism>
<evidence type="ECO:0000313" key="3">
    <source>
        <dbReference type="Proteomes" id="UP000483672"/>
    </source>
</evidence>
<dbReference type="EMBL" id="WIPF01000002">
    <property type="protein sequence ID" value="KAF3231943.1"/>
    <property type="molecule type" value="Genomic_DNA"/>
</dbReference>
<gene>
    <name evidence="2" type="ORF">TWF191_003919</name>
</gene>
<reference evidence="2 3" key="1">
    <citation type="submission" date="2019-06" db="EMBL/GenBank/DDBJ databases">
        <authorList>
            <person name="Palmer J.M."/>
        </authorList>
    </citation>
    <scope>NUCLEOTIDE SEQUENCE [LARGE SCALE GENOMIC DNA]</scope>
    <source>
        <strain evidence="2 3">TWF191</strain>
    </source>
</reference>
<sequence length="208" mass="23248">MTNDDKQNEITSKHQLLRISHNAGDWNSPCVIFTDICCSREPPTTPIEIAKSLTRLSVNLHETLNSAIKQKNKERADGKTWFLANLWTWSEKAQENEGLKDVIAYIALREKGGIEEGEKGGGGKKGKGEGTNEKKEEKENKIDVDGENIDKGNGKDEGKKTNQEKEKNEGGKTDKEKDKNKGENTDKGNLAEKEEGHVEIAPREIYIE</sequence>